<accession>A0A1I7U964</accession>
<protein>
    <submittedName>
        <fullName evidence="2">Secreted protein</fullName>
    </submittedName>
</protein>
<name>A0A1I7U964_9PELO</name>
<evidence type="ECO:0000313" key="2">
    <source>
        <dbReference type="WBParaSite" id="Csp11.Scaffold629.g16130.t2"/>
    </source>
</evidence>
<proteinExistence type="predicted"/>
<evidence type="ECO:0000313" key="1">
    <source>
        <dbReference type="Proteomes" id="UP000095282"/>
    </source>
</evidence>
<dbReference type="Proteomes" id="UP000095282">
    <property type="component" value="Unplaced"/>
</dbReference>
<dbReference type="AlphaFoldDB" id="A0A1I7U964"/>
<reference evidence="2" key="1">
    <citation type="submission" date="2016-11" db="UniProtKB">
        <authorList>
            <consortium name="WormBaseParasite"/>
        </authorList>
    </citation>
    <scope>IDENTIFICATION</scope>
</reference>
<keyword evidence="1" id="KW-1185">Reference proteome</keyword>
<organism evidence="1 2">
    <name type="scientific">Caenorhabditis tropicalis</name>
    <dbReference type="NCBI Taxonomy" id="1561998"/>
    <lineage>
        <taxon>Eukaryota</taxon>
        <taxon>Metazoa</taxon>
        <taxon>Ecdysozoa</taxon>
        <taxon>Nematoda</taxon>
        <taxon>Chromadorea</taxon>
        <taxon>Rhabditida</taxon>
        <taxon>Rhabditina</taxon>
        <taxon>Rhabditomorpha</taxon>
        <taxon>Rhabditoidea</taxon>
        <taxon>Rhabditidae</taxon>
        <taxon>Peloderinae</taxon>
        <taxon>Caenorhabditis</taxon>
    </lineage>
</organism>
<sequence>MIALLFVHHVPVEAFINMNLGYGFTKKKEMKDYLWTSRTLFTHCLQYWILFAQNTTVVFRNKKQSCDSCCFFGLRSGQSGRTTRDGEKCNLRSSRRSLLSCRSKTQRKRRSNTNICNWNKIEFVRNKKQFCDSWCCDHCEVSQQNCVFKVASARHVGSQETDSLRPACLYSLST</sequence>
<dbReference type="WBParaSite" id="Csp11.Scaffold629.g16130.t2">
    <property type="protein sequence ID" value="Csp11.Scaffold629.g16130.t2"/>
    <property type="gene ID" value="Csp11.Scaffold629.g16130"/>
</dbReference>